<feature type="compositionally biased region" description="Basic and acidic residues" evidence="1">
    <location>
        <begin position="68"/>
        <end position="77"/>
    </location>
</feature>
<proteinExistence type="predicted"/>
<sequence length="130" mass="14114">MPFWYVVGGARCRWNGGPKYLVGLCECKSIGFGHRGGIESKRQGPNLADRGKEGHSPLTIPRRVFKSSAKDSTRRPMEIALKASRKADPPHEGHPRTCLRGPRPPPLVGKRTTAHAAASSPDSDLEAFSS</sequence>
<keyword evidence="3" id="KW-1185">Reference proteome</keyword>
<evidence type="ECO:0000313" key="2">
    <source>
        <dbReference type="EMBL" id="CAJ1972028.1"/>
    </source>
</evidence>
<gene>
    <name evidence="2" type="ORF">AYBTSS11_LOCUS24040</name>
</gene>
<reference evidence="2" key="1">
    <citation type="submission" date="2023-10" db="EMBL/GenBank/DDBJ databases">
        <authorList>
            <person name="Domelevo Entfellner J.-B."/>
        </authorList>
    </citation>
    <scope>NUCLEOTIDE SEQUENCE</scope>
</reference>
<dbReference type="Gramene" id="rna-AYBTSS11_LOCUS24040">
    <property type="protein sequence ID" value="CAJ1972028.1"/>
    <property type="gene ID" value="gene-AYBTSS11_LOCUS24040"/>
</dbReference>
<evidence type="ECO:0000313" key="3">
    <source>
        <dbReference type="Proteomes" id="UP001189624"/>
    </source>
</evidence>
<feature type="compositionally biased region" description="Basic and acidic residues" evidence="1">
    <location>
        <begin position="85"/>
        <end position="95"/>
    </location>
</feature>
<dbReference type="Proteomes" id="UP001189624">
    <property type="component" value="Chromosome 8"/>
</dbReference>
<dbReference type="AlphaFoldDB" id="A0AA86SSU9"/>
<organism evidence="2 3">
    <name type="scientific">Sphenostylis stenocarpa</name>
    <dbReference type="NCBI Taxonomy" id="92480"/>
    <lineage>
        <taxon>Eukaryota</taxon>
        <taxon>Viridiplantae</taxon>
        <taxon>Streptophyta</taxon>
        <taxon>Embryophyta</taxon>
        <taxon>Tracheophyta</taxon>
        <taxon>Spermatophyta</taxon>
        <taxon>Magnoliopsida</taxon>
        <taxon>eudicotyledons</taxon>
        <taxon>Gunneridae</taxon>
        <taxon>Pentapetalae</taxon>
        <taxon>rosids</taxon>
        <taxon>fabids</taxon>
        <taxon>Fabales</taxon>
        <taxon>Fabaceae</taxon>
        <taxon>Papilionoideae</taxon>
        <taxon>50 kb inversion clade</taxon>
        <taxon>NPAAA clade</taxon>
        <taxon>indigoferoid/millettioid clade</taxon>
        <taxon>Phaseoleae</taxon>
        <taxon>Sphenostylis</taxon>
    </lineage>
</organism>
<name>A0AA86SSU9_9FABA</name>
<feature type="region of interest" description="Disordered" evidence="1">
    <location>
        <begin position="35"/>
        <end position="130"/>
    </location>
</feature>
<evidence type="ECO:0000256" key="1">
    <source>
        <dbReference type="SAM" id="MobiDB-lite"/>
    </source>
</evidence>
<dbReference type="EMBL" id="OY731405">
    <property type="protein sequence ID" value="CAJ1972028.1"/>
    <property type="molecule type" value="Genomic_DNA"/>
</dbReference>
<accession>A0AA86SSU9</accession>
<protein>
    <submittedName>
        <fullName evidence="2">Uncharacterized protein</fullName>
    </submittedName>
</protein>